<evidence type="ECO:0008006" key="3">
    <source>
        <dbReference type="Google" id="ProtNLM"/>
    </source>
</evidence>
<dbReference type="EMBL" id="CP059567">
    <property type="protein sequence ID" value="QMT41292.1"/>
    <property type="molecule type" value="Genomic_DNA"/>
</dbReference>
<gene>
    <name evidence="1" type="ORF">H3L94_04495</name>
</gene>
<evidence type="ECO:0000313" key="2">
    <source>
        <dbReference type="Proteomes" id="UP000514752"/>
    </source>
</evidence>
<dbReference type="KEGG" id="nsg:H3L94_04495"/>
<dbReference type="RefSeq" id="WP_182122835.1">
    <property type="nucleotide sequence ID" value="NZ_CP059567.1"/>
</dbReference>
<name>A0A7D7SI29_9NEIS</name>
<organism evidence="1 2">
    <name type="scientific">Neisseria shayeganii</name>
    <dbReference type="NCBI Taxonomy" id="607712"/>
    <lineage>
        <taxon>Bacteria</taxon>
        <taxon>Pseudomonadati</taxon>
        <taxon>Pseudomonadota</taxon>
        <taxon>Betaproteobacteria</taxon>
        <taxon>Neisseriales</taxon>
        <taxon>Neisseriaceae</taxon>
        <taxon>Neisseria</taxon>
    </lineage>
</organism>
<sequence>METEYLTSQQCADMLAVKKRTFLERIAPRPDFPARIAVSKKIFWWKKEEVALWLERQKEKRPAI</sequence>
<proteinExistence type="predicted"/>
<dbReference type="AlphaFoldDB" id="A0A7D7SI29"/>
<accession>A0A7D7SI29</accession>
<evidence type="ECO:0000313" key="1">
    <source>
        <dbReference type="EMBL" id="QMT41292.1"/>
    </source>
</evidence>
<protein>
    <recommendedName>
        <fullName evidence="3">AlpA family phage regulatory protein</fullName>
    </recommendedName>
</protein>
<dbReference type="Proteomes" id="UP000514752">
    <property type="component" value="Chromosome"/>
</dbReference>
<reference evidence="1 2" key="1">
    <citation type="submission" date="2020-07" db="EMBL/GenBank/DDBJ databases">
        <title>Genomic diversity of species in the Neisseriaceae family.</title>
        <authorList>
            <person name="Vincent A.T."/>
            <person name="Bernet E."/>
            <person name="Veyrier F.J."/>
        </authorList>
    </citation>
    <scope>NUCLEOTIDE SEQUENCE [LARGE SCALE GENOMIC DNA]</scope>
    <source>
        <strain evidence="1 2">DSM 22244</strain>
    </source>
</reference>